<dbReference type="InterPro" id="IPR039424">
    <property type="entry name" value="SBP_5"/>
</dbReference>
<organism evidence="7 8">
    <name type="scientific">Trujillonella endophytica</name>
    <dbReference type="NCBI Taxonomy" id="673521"/>
    <lineage>
        <taxon>Bacteria</taxon>
        <taxon>Bacillati</taxon>
        <taxon>Actinomycetota</taxon>
        <taxon>Actinomycetes</taxon>
        <taxon>Geodermatophilales</taxon>
        <taxon>Geodermatophilaceae</taxon>
        <taxon>Trujillonella</taxon>
    </lineage>
</organism>
<evidence type="ECO:0000313" key="8">
    <source>
        <dbReference type="Proteomes" id="UP000198960"/>
    </source>
</evidence>
<dbReference type="AlphaFoldDB" id="A0A1H8PWA3"/>
<evidence type="ECO:0000313" key="7">
    <source>
        <dbReference type="EMBL" id="SEO46225.1"/>
    </source>
</evidence>
<dbReference type="Pfam" id="PF00496">
    <property type="entry name" value="SBP_bac_5"/>
    <property type="match status" value="1"/>
</dbReference>
<protein>
    <submittedName>
        <fullName evidence="7">Peptide/nickel transport system substrate-binding protein</fullName>
    </submittedName>
</protein>
<comment type="similarity">
    <text evidence="2">Belongs to the bacterial solute-binding protein 5 family.</text>
</comment>
<sequence>MARVLARSPIGRCCPHAPDPSPRPSEAAPRLEIPKPVSTVRSRSARRAVPALLAGAALALTACGTGDTGSGDAGSGGEPQSGGTLTFAVGSDAGCVDPQQVGSNDTIYSVRQLVDSLTDQDPETGEIVPWLAESWEVSDDATSFTFHLREGVTFSDGSPLTAQVVKDNFDAVPNLGALAGLARGYLTGYTGTTVVDELTAQVTFGTPNVQFLQATSTHSLGLVSSASAALPAAERCSAGIVGSGPFTLAEYVQNQSITLDRRDGYDWGSSRWADGEARLDSVVFRIVPEAGVRTGSLQSGQVDAIGSVGQADEAALSGAGIELQVRANPGVVFGITFNNARPQFADAAVRQAISLAVDRQEIVDAVFPTGTLPATSVLSSTTPGYTDLSDGLTTDADRAVELLDETGWAPGGDGIREKDGVRLTLEVLWAPVAGTNQPALELLQQQLRAIGVEVTLREQPIAQLLPTLQAGEFDGAWGNVTRADPDILRGSYSTQLANLYRLPAGELDELLTAQAAAADPAERADLVAQAQELLVEEAFTIPVVELQTTLGVSPAVHELEFDASSRLQLHDTWIS</sequence>
<gene>
    <name evidence="7" type="ORF">SAMN05660991_00424</name>
</gene>
<feature type="domain" description="Solute-binding protein family 5" evidence="6">
    <location>
        <begin position="126"/>
        <end position="486"/>
    </location>
</feature>
<keyword evidence="3" id="KW-0813">Transport</keyword>
<dbReference type="OrthoDB" id="5240629at2"/>
<dbReference type="GO" id="GO:0015833">
    <property type="term" value="P:peptide transport"/>
    <property type="evidence" value="ECO:0007669"/>
    <property type="project" value="TreeGrafter"/>
</dbReference>
<comment type="subcellular location">
    <subcellularLocation>
        <location evidence="1">Cell envelope</location>
    </subcellularLocation>
</comment>
<dbReference type="GO" id="GO:0043190">
    <property type="term" value="C:ATP-binding cassette (ABC) transporter complex"/>
    <property type="evidence" value="ECO:0007669"/>
    <property type="project" value="InterPro"/>
</dbReference>
<dbReference type="Proteomes" id="UP000198960">
    <property type="component" value="Unassembled WGS sequence"/>
</dbReference>
<evidence type="ECO:0000256" key="3">
    <source>
        <dbReference type="ARBA" id="ARBA00022448"/>
    </source>
</evidence>
<dbReference type="InterPro" id="IPR000914">
    <property type="entry name" value="SBP_5_dom"/>
</dbReference>
<reference evidence="8" key="1">
    <citation type="submission" date="2016-10" db="EMBL/GenBank/DDBJ databases">
        <authorList>
            <person name="Varghese N."/>
            <person name="Submissions S."/>
        </authorList>
    </citation>
    <scope>NUCLEOTIDE SEQUENCE [LARGE SCALE GENOMIC DNA]</scope>
    <source>
        <strain evidence="8">DSM 45413</strain>
    </source>
</reference>
<dbReference type="CDD" id="cd08492">
    <property type="entry name" value="PBP2_NikA_DppA_OppA_like_15"/>
    <property type="match status" value="1"/>
</dbReference>
<keyword evidence="8" id="KW-1185">Reference proteome</keyword>
<name>A0A1H8PWA3_9ACTN</name>
<dbReference type="Gene3D" id="3.10.105.10">
    <property type="entry name" value="Dipeptide-binding Protein, Domain 3"/>
    <property type="match status" value="1"/>
</dbReference>
<dbReference type="InterPro" id="IPR030678">
    <property type="entry name" value="Peptide/Ni-bd"/>
</dbReference>
<accession>A0A1H8PWA3</accession>
<evidence type="ECO:0000256" key="4">
    <source>
        <dbReference type="ARBA" id="ARBA00022729"/>
    </source>
</evidence>
<dbReference type="STRING" id="673521.SAMN05660991_00424"/>
<dbReference type="GO" id="GO:0042597">
    <property type="term" value="C:periplasmic space"/>
    <property type="evidence" value="ECO:0007669"/>
    <property type="project" value="UniProtKB-ARBA"/>
</dbReference>
<dbReference type="PANTHER" id="PTHR30290">
    <property type="entry name" value="PERIPLASMIC BINDING COMPONENT OF ABC TRANSPORTER"/>
    <property type="match status" value="1"/>
</dbReference>
<dbReference type="GO" id="GO:0030313">
    <property type="term" value="C:cell envelope"/>
    <property type="evidence" value="ECO:0007669"/>
    <property type="project" value="UniProtKB-SubCell"/>
</dbReference>
<evidence type="ECO:0000256" key="5">
    <source>
        <dbReference type="SAM" id="MobiDB-lite"/>
    </source>
</evidence>
<dbReference type="EMBL" id="FOEE01000001">
    <property type="protein sequence ID" value="SEO46225.1"/>
    <property type="molecule type" value="Genomic_DNA"/>
</dbReference>
<evidence type="ECO:0000256" key="2">
    <source>
        <dbReference type="ARBA" id="ARBA00005695"/>
    </source>
</evidence>
<dbReference type="PANTHER" id="PTHR30290:SF10">
    <property type="entry name" value="PERIPLASMIC OLIGOPEPTIDE-BINDING PROTEIN-RELATED"/>
    <property type="match status" value="1"/>
</dbReference>
<dbReference type="SUPFAM" id="SSF53850">
    <property type="entry name" value="Periplasmic binding protein-like II"/>
    <property type="match status" value="1"/>
</dbReference>
<keyword evidence="4" id="KW-0732">Signal</keyword>
<proteinExistence type="inferred from homology"/>
<dbReference type="PIRSF" id="PIRSF002741">
    <property type="entry name" value="MppA"/>
    <property type="match status" value="1"/>
</dbReference>
<evidence type="ECO:0000256" key="1">
    <source>
        <dbReference type="ARBA" id="ARBA00004196"/>
    </source>
</evidence>
<dbReference type="Gene3D" id="3.40.190.10">
    <property type="entry name" value="Periplasmic binding protein-like II"/>
    <property type="match status" value="1"/>
</dbReference>
<dbReference type="GO" id="GO:1904680">
    <property type="term" value="F:peptide transmembrane transporter activity"/>
    <property type="evidence" value="ECO:0007669"/>
    <property type="project" value="TreeGrafter"/>
</dbReference>
<evidence type="ECO:0000259" key="6">
    <source>
        <dbReference type="Pfam" id="PF00496"/>
    </source>
</evidence>
<feature type="region of interest" description="Disordered" evidence="5">
    <location>
        <begin position="1"/>
        <end position="35"/>
    </location>
</feature>